<organism evidence="1 2">
    <name type="scientific">Scleroderma citrinum Foug A</name>
    <dbReference type="NCBI Taxonomy" id="1036808"/>
    <lineage>
        <taxon>Eukaryota</taxon>
        <taxon>Fungi</taxon>
        <taxon>Dikarya</taxon>
        <taxon>Basidiomycota</taxon>
        <taxon>Agaricomycotina</taxon>
        <taxon>Agaricomycetes</taxon>
        <taxon>Agaricomycetidae</taxon>
        <taxon>Boletales</taxon>
        <taxon>Sclerodermatineae</taxon>
        <taxon>Sclerodermataceae</taxon>
        <taxon>Scleroderma</taxon>
    </lineage>
</organism>
<name>A0A0C3DTR4_9AGAM</name>
<protein>
    <submittedName>
        <fullName evidence="1">Uncharacterized protein</fullName>
    </submittedName>
</protein>
<evidence type="ECO:0000313" key="1">
    <source>
        <dbReference type="EMBL" id="KIM59341.1"/>
    </source>
</evidence>
<reference evidence="1 2" key="1">
    <citation type="submission" date="2014-04" db="EMBL/GenBank/DDBJ databases">
        <authorList>
            <consortium name="DOE Joint Genome Institute"/>
            <person name="Kuo A."/>
            <person name="Kohler A."/>
            <person name="Nagy L.G."/>
            <person name="Floudas D."/>
            <person name="Copeland A."/>
            <person name="Barry K.W."/>
            <person name="Cichocki N."/>
            <person name="Veneault-Fourrey C."/>
            <person name="LaButti K."/>
            <person name="Lindquist E.A."/>
            <person name="Lipzen A."/>
            <person name="Lundell T."/>
            <person name="Morin E."/>
            <person name="Murat C."/>
            <person name="Sun H."/>
            <person name="Tunlid A."/>
            <person name="Henrissat B."/>
            <person name="Grigoriev I.V."/>
            <person name="Hibbett D.S."/>
            <person name="Martin F."/>
            <person name="Nordberg H.P."/>
            <person name="Cantor M.N."/>
            <person name="Hua S.X."/>
        </authorList>
    </citation>
    <scope>NUCLEOTIDE SEQUENCE [LARGE SCALE GENOMIC DNA]</scope>
    <source>
        <strain evidence="1 2">Foug A</strain>
    </source>
</reference>
<accession>A0A0C3DTR4</accession>
<sequence>MFTPAHITVLATVVKNIISAVPGAEVNLVYSMLMSWVVIGLSCYDIVYKVTGGGKANYDIDNDNAGYTHSDRRRRPLRGQCHSNNVVDWIVLPRQAASAAKAWISR</sequence>
<dbReference type="HOGENOM" id="CLU_2224777_0_0_1"/>
<proteinExistence type="predicted"/>
<dbReference type="InParanoid" id="A0A0C3DTR4"/>
<dbReference type="EMBL" id="KN822075">
    <property type="protein sequence ID" value="KIM59341.1"/>
    <property type="molecule type" value="Genomic_DNA"/>
</dbReference>
<keyword evidence="2" id="KW-1185">Reference proteome</keyword>
<dbReference type="AlphaFoldDB" id="A0A0C3DTR4"/>
<dbReference type="Proteomes" id="UP000053989">
    <property type="component" value="Unassembled WGS sequence"/>
</dbReference>
<evidence type="ECO:0000313" key="2">
    <source>
        <dbReference type="Proteomes" id="UP000053989"/>
    </source>
</evidence>
<reference evidence="2" key="2">
    <citation type="submission" date="2015-01" db="EMBL/GenBank/DDBJ databases">
        <title>Evolutionary Origins and Diversification of the Mycorrhizal Mutualists.</title>
        <authorList>
            <consortium name="DOE Joint Genome Institute"/>
            <consortium name="Mycorrhizal Genomics Consortium"/>
            <person name="Kohler A."/>
            <person name="Kuo A."/>
            <person name="Nagy L.G."/>
            <person name="Floudas D."/>
            <person name="Copeland A."/>
            <person name="Barry K.W."/>
            <person name="Cichocki N."/>
            <person name="Veneault-Fourrey C."/>
            <person name="LaButti K."/>
            <person name="Lindquist E.A."/>
            <person name="Lipzen A."/>
            <person name="Lundell T."/>
            <person name="Morin E."/>
            <person name="Murat C."/>
            <person name="Riley R."/>
            <person name="Ohm R."/>
            <person name="Sun H."/>
            <person name="Tunlid A."/>
            <person name="Henrissat B."/>
            <person name="Grigoriev I.V."/>
            <person name="Hibbett D.S."/>
            <person name="Martin F."/>
        </authorList>
    </citation>
    <scope>NUCLEOTIDE SEQUENCE [LARGE SCALE GENOMIC DNA]</scope>
    <source>
        <strain evidence="2">Foug A</strain>
    </source>
</reference>
<dbReference type="OrthoDB" id="2642874at2759"/>
<dbReference type="SUPFAM" id="SSF81321">
    <property type="entry name" value="Family A G protein-coupled receptor-like"/>
    <property type="match status" value="1"/>
</dbReference>
<gene>
    <name evidence="1" type="ORF">SCLCIDRAFT_9995</name>
</gene>